<keyword evidence="18" id="KW-0497">Mitogen</keyword>
<dbReference type="GO" id="GO:0007155">
    <property type="term" value="P:cell adhesion"/>
    <property type="evidence" value="ECO:0007669"/>
    <property type="project" value="UniProtKB-KW"/>
</dbReference>
<dbReference type="Ensembl" id="ENSCCRT00015031858.1">
    <property type="protein sequence ID" value="ENSCCRP00015030787.1"/>
    <property type="gene ID" value="ENSCCRG00015011883.1"/>
</dbReference>
<dbReference type="FunFam" id="2.10.25.10:FF:000025">
    <property type="entry name" value="Thrombospondin 3"/>
    <property type="match status" value="1"/>
</dbReference>
<comment type="subcellular location">
    <subcellularLocation>
        <location evidence="1">Endoplasmic reticulum</location>
    </subcellularLocation>
    <subcellularLocation>
        <location evidence="2">Sarcoplasmic reticulum</location>
    </subcellularLocation>
    <subcellularLocation>
        <location evidence="3">Secreted</location>
        <location evidence="3">Extracellular space</location>
        <location evidence="3">Extracellular matrix</location>
    </subcellularLocation>
</comment>
<evidence type="ECO:0000256" key="9">
    <source>
        <dbReference type="ARBA" id="ARBA00022737"/>
    </source>
</evidence>
<feature type="domain" description="EGF-like" evidence="22">
    <location>
        <begin position="332"/>
        <end position="374"/>
    </location>
</feature>
<evidence type="ECO:0000256" key="18">
    <source>
        <dbReference type="ARBA" id="ARBA00023246"/>
    </source>
</evidence>
<dbReference type="GO" id="GO:0005576">
    <property type="term" value="C:extracellular region"/>
    <property type="evidence" value="ECO:0007669"/>
    <property type="project" value="InterPro"/>
</dbReference>
<name>A0A8C1U1P0_CYPCA</name>
<dbReference type="SUPFAM" id="SSF57196">
    <property type="entry name" value="EGF/Laminin"/>
    <property type="match status" value="1"/>
</dbReference>
<comment type="similarity">
    <text evidence="4">Belongs to the thrombospondin family.</text>
</comment>
<feature type="domain" description="EGF-like" evidence="22">
    <location>
        <begin position="235"/>
        <end position="272"/>
    </location>
</feature>
<keyword evidence="9" id="KW-0677">Repeat</keyword>
<dbReference type="GO" id="GO:0051781">
    <property type="term" value="P:positive regulation of cell division"/>
    <property type="evidence" value="ECO:0007669"/>
    <property type="project" value="UniProtKB-KW"/>
</dbReference>
<dbReference type="Gene3D" id="2.60.120.200">
    <property type="match status" value="2"/>
</dbReference>
<dbReference type="AlphaFoldDB" id="A0A8C1U1P0"/>
<proteinExistence type="inferred from homology"/>
<keyword evidence="13" id="KW-0703">Sarcoplasmic reticulum</keyword>
<dbReference type="GO" id="GO:0016529">
    <property type="term" value="C:sarcoplasmic reticulum"/>
    <property type="evidence" value="ECO:0007669"/>
    <property type="project" value="UniProtKB-SubCell"/>
</dbReference>
<dbReference type="Gene3D" id="4.10.1080.10">
    <property type="entry name" value="TSP type-3 repeat"/>
    <property type="match status" value="2"/>
</dbReference>
<feature type="region of interest" description="Disordered" evidence="21">
    <location>
        <begin position="497"/>
        <end position="595"/>
    </location>
</feature>
<keyword evidence="8" id="KW-0732">Signal</keyword>
<dbReference type="Gene3D" id="2.10.25.10">
    <property type="entry name" value="Laminin"/>
    <property type="match status" value="4"/>
</dbReference>
<dbReference type="InterPro" id="IPR048287">
    <property type="entry name" value="TSPN-like_N"/>
</dbReference>
<feature type="region of interest" description="Disordered" evidence="21">
    <location>
        <begin position="405"/>
        <end position="424"/>
    </location>
</feature>
<dbReference type="GO" id="GO:0005509">
    <property type="term" value="F:calcium ion binding"/>
    <property type="evidence" value="ECO:0007669"/>
    <property type="project" value="UniProtKB-UniRule"/>
</dbReference>
<evidence type="ECO:0000256" key="17">
    <source>
        <dbReference type="ARBA" id="ARBA00023230"/>
    </source>
</evidence>
<dbReference type="SMART" id="SM00179">
    <property type="entry name" value="EGF_CA"/>
    <property type="match status" value="2"/>
</dbReference>
<accession>A0A8C1U1P0</accession>
<dbReference type="FunFam" id="4.10.1080.10:FF:000004">
    <property type="entry name" value="Cartilage oligomeric matrix protein"/>
    <property type="match status" value="1"/>
</dbReference>
<keyword evidence="12" id="KW-0130">Cell adhesion</keyword>
<evidence type="ECO:0000259" key="22">
    <source>
        <dbReference type="PROSITE" id="PS50026"/>
    </source>
</evidence>
<dbReference type="FunFam" id="4.10.1080.10:FF:000001">
    <property type="entry name" value="Thrombospondin 3"/>
    <property type="match status" value="1"/>
</dbReference>
<dbReference type="CDD" id="cd00054">
    <property type="entry name" value="EGF_CA"/>
    <property type="match status" value="2"/>
</dbReference>
<feature type="repeat" description="TSP type-3" evidence="20">
    <location>
        <begin position="408"/>
        <end position="443"/>
    </location>
</feature>
<evidence type="ECO:0000256" key="11">
    <source>
        <dbReference type="ARBA" id="ARBA00022837"/>
    </source>
</evidence>
<feature type="repeat" description="TSP type-3" evidence="20">
    <location>
        <begin position="467"/>
        <end position="502"/>
    </location>
</feature>
<evidence type="ECO:0000256" key="12">
    <source>
        <dbReference type="ARBA" id="ARBA00022889"/>
    </source>
</evidence>
<dbReference type="InterPro" id="IPR049883">
    <property type="entry name" value="NOTCH1_EGF-like"/>
</dbReference>
<evidence type="ECO:0000256" key="4">
    <source>
        <dbReference type="ARBA" id="ARBA00009456"/>
    </source>
</evidence>
<evidence type="ECO:0000256" key="8">
    <source>
        <dbReference type="ARBA" id="ARBA00022729"/>
    </source>
</evidence>
<dbReference type="PROSITE" id="PS51234">
    <property type="entry name" value="TSP3"/>
    <property type="match status" value="3"/>
</dbReference>
<keyword evidence="7 19" id="KW-0245">EGF-like domain</keyword>
<feature type="compositionally biased region" description="Basic and acidic residues" evidence="21">
    <location>
        <begin position="498"/>
        <end position="508"/>
    </location>
</feature>
<dbReference type="InterPro" id="IPR000742">
    <property type="entry name" value="EGF"/>
</dbReference>
<dbReference type="SMART" id="SM00210">
    <property type="entry name" value="TSPN"/>
    <property type="match status" value="1"/>
</dbReference>
<reference evidence="24" key="1">
    <citation type="submission" date="2025-08" db="UniProtKB">
        <authorList>
            <consortium name="Ensembl"/>
        </authorList>
    </citation>
    <scope>IDENTIFICATION</scope>
</reference>
<feature type="compositionally biased region" description="Acidic residues" evidence="21">
    <location>
        <begin position="572"/>
        <end position="583"/>
    </location>
</feature>
<organism evidence="24 25">
    <name type="scientific">Cyprinus carpio</name>
    <name type="common">Common carp</name>
    <dbReference type="NCBI Taxonomy" id="7962"/>
    <lineage>
        <taxon>Eukaryota</taxon>
        <taxon>Metazoa</taxon>
        <taxon>Chordata</taxon>
        <taxon>Craniata</taxon>
        <taxon>Vertebrata</taxon>
        <taxon>Euteleostomi</taxon>
        <taxon>Actinopterygii</taxon>
        <taxon>Neopterygii</taxon>
        <taxon>Teleostei</taxon>
        <taxon>Ostariophysi</taxon>
        <taxon>Cypriniformes</taxon>
        <taxon>Cyprinidae</taxon>
        <taxon>Cyprininae</taxon>
        <taxon>Cyprinus</taxon>
    </lineage>
</organism>
<keyword evidence="16" id="KW-0325">Glycoprotein</keyword>
<dbReference type="SUPFAM" id="SSF103647">
    <property type="entry name" value="TSP type-3 repeat"/>
    <property type="match status" value="3"/>
</dbReference>
<dbReference type="FunFam" id="2.10.25.10:FF:000170">
    <property type="entry name" value="thrombospondin-3 isoform X1"/>
    <property type="match status" value="1"/>
</dbReference>
<evidence type="ECO:0000256" key="15">
    <source>
        <dbReference type="ARBA" id="ARBA00023157"/>
    </source>
</evidence>
<feature type="domain" description="TSP C-terminal" evidence="23">
    <location>
        <begin position="643"/>
        <end position="857"/>
    </location>
</feature>
<dbReference type="InterPro" id="IPR028974">
    <property type="entry name" value="TSP_type-3_rpt"/>
</dbReference>
<dbReference type="PROSITE" id="PS01187">
    <property type="entry name" value="EGF_CA"/>
    <property type="match status" value="1"/>
</dbReference>
<dbReference type="Pfam" id="PF07645">
    <property type="entry name" value="EGF_CA"/>
    <property type="match status" value="2"/>
</dbReference>
<keyword evidence="6" id="KW-0272">Extracellular matrix</keyword>
<dbReference type="InterPro" id="IPR018097">
    <property type="entry name" value="EGF_Ca-bd_CS"/>
</dbReference>
<dbReference type="InterPro" id="IPR017897">
    <property type="entry name" value="Thrombospondin_3_rpt"/>
</dbReference>
<dbReference type="Pfam" id="PF02412">
    <property type="entry name" value="TSP_3"/>
    <property type="match status" value="5"/>
</dbReference>
<evidence type="ECO:0000256" key="5">
    <source>
        <dbReference type="ARBA" id="ARBA00022525"/>
    </source>
</evidence>
<dbReference type="PANTHER" id="PTHR10199:SF92">
    <property type="entry name" value="THROMBOSPONDIN-4"/>
    <property type="match status" value="1"/>
</dbReference>
<protein>
    <submittedName>
        <fullName evidence="24">Thrombospondin 4b</fullName>
    </submittedName>
</protein>
<evidence type="ECO:0000256" key="6">
    <source>
        <dbReference type="ARBA" id="ARBA00022530"/>
    </source>
</evidence>
<dbReference type="SUPFAM" id="SSF49899">
    <property type="entry name" value="Concanavalin A-like lectins/glucanases"/>
    <property type="match status" value="2"/>
</dbReference>
<dbReference type="FunFam" id="2.60.120.200:FF:000002">
    <property type="entry name" value="Thrombospondin 3"/>
    <property type="match status" value="1"/>
</dbReference>
<dbReference type="InterPro" id="IPR008859">
    <property type="entry name" value="Thrombospondin_C"/>
</dbReference>
<dbReference type="PANTHER" id="PTHR10199">
    <property type="entry name" value="THROMBOSPONDIN"/>
    <property type="match status" value="1"/>
</dbReference>
<keyword evidence="10" id="KW-0256">Endoplasmic reticulum</keyword>
<dbReference type="InterPro" id="IPR013320">
    <property type="entry name" value="ConA-like_dom_sf"/>
</dbReference>
<dbReference type="GO" id="GO:0006986">
    <property type="term" value="P:response to unfolded protein"/>
    <property type="evidence" value="ECO:0007669"/>
    <property type="project" value="UniProtKB-KW"/>
</dbReference>
<dbReference type="Proteomes" id="UP000694700">
    <property type="component" value="Unplaced"/>
</dbReference>
<evidence type="ECO:0000256" key="13">
    <source>
        <dbReference type="ARBA" id="ARBA00022951"/>
    </source>
</evidence>
<dbReference type="InterPro" id="IPR001881">
    <property type="entry name" value="EGF-like_Ca-bd_dom"/>
</dbReference>
<evidence type="ECO:0000256" key="16">
    <source>
        <dbReference type="ARBA" id="ARBA00023180"/>
    </source>
</evidence>
<sequence>MTSTWASLPACISLRNNYMFVKQGVTELFILTTFRLQPRTGNTIFSLYNPQDNSKYFEFSVLGKLNKATLRYLRRDGRMSTVTFNNLKLADGEKHRLLFHLKGLEVGQPGGFPHNQGVLPVPGVELHLDCRLVETLRDLPAVFNGLNNHQGVELKTMQGKAQSVQLQRRIMNASNHTINAKYDWLILGLGGTEVVKPKCTPGVCFRDDMCIETDNGVECGPCPDGYTGDGYSCDDVDECQFNPCFPGVRCVNMAPGFRCEACPLGFTGKPLEGVGVAYAQTHKQVCDDIDECKGPDNGGCTPNSICVNSVGSYQCGRCKTGFTGDQIRGCKPEKSCGNRLQNPCDPNAQCIEEKDGTITCQCGIGWAGNGYLCGKDTDIDGYPDEKLRCRDPTCRKDNCVTVPNSGQEDADGDGKGDACDPDADGDGIPNEQDNCWLTPNINQLNSDKDSHGNACDNCIRVDNPDQRDTDSDGLGDACDDDMDGDGLKNFLDNCPRVKNRDQLDRDGDGVGDACDSCPDIQNPNQSDIDNDLVGDSCDTNQDSDGDGHQDSKDNCPLVINSSQLDTDKDGLGDECDDDDDNDGIPDTLPPGPDNCRLVPNPEQIDDNNDGVGDICESDFDQDKVIDRIDNCPENAEITLTDFRAYQTVVLDPEGDAQIDPNWVVLNQGMEIVQTMNSDPGLAVGYTAFSGVDFEGTFHVNTVTDDDYAGFIFGYQDSSSFYVVMWKQTEQTYWQATPFRAVAEPGIQLKAVKSNTGPGEHLRNSLWHTGDTNDQVRLLWKDPRNVGWKDRVSYRWYLQHRPQVGYIRVRFYEGSELVADSGVTIDTTMRGGRLGVFCFSQENIIWSNLKYRCNGENTNINIYNDTKYLFHIHKSLFQTPFQRTSRSSVHYMAWSPCK</sequence>
<dbReference type="SMART" id="SM00181">
    <property type="entry name" value="EGF"/>
    <property type="match status" value="4"/>
</dbReference>
<evidence type="ECO:0000256" key="1">
    <source>
        <dbReference type="ARBA" id="ARBA00004240"/>
    </source>
</evidence>
<keyword evidence="15" id="KW-1015">Disulfide bond</keyword>
<evidence type="ECO:0000256" key="7">
    <source>
        <dbReference type="ARBA" id="ARBA00022536"/>
    </source>
</evidence>
<feature type="repeat" description="TSP type-3" evidence="20">
    <location>
        <begin position="604"/>
        <end position="639"/>
    </location>
</feature>
<evidence type="ECO:0000256" key="21">
    <source>
        <dbReference type="SAM" id="MobiDB-lite"/>
    </source>
</evidence>
<keyword evidence="17" id="KW-0834">Unfolded protein response</keyword>
<evidence type="ECO:0000313" key="24">
    <source>
        <dbReference type="Ensembl" id="ENSCCRP00015030787.1"/>
    </source>
</evidence>
<keyword evidence="14" id="KW-0339">Growth factor</keyword>
<dbReference type="PROSITE" id="PS50026">
    <property type="entry name" value="EGF_3"/>
    <property type="match status" value="2"/>
</dbReference>
<dbReference type="PROSITE" id="PS51236">
    <property type="entry name" value="TSP_CTER"/>
    <property type="match status" value="1"/>
</dbReference>
<evidence type="ECO:0000256" key="14">
    <source>
        <dbReference type="ARBA" id="ARBA00023030"/>
    </source>
</evidence>
<dbReference type="PROSITE" id="PS01186">
    <property type="entry name" value="EGF_2"/>
    <property type="match status" value="1"/>
</dbReference>
<evidence type="ECO:0000259" key="23">
    <source>
        <dbReference type="PROSITE" id="PS51236"/>
    </source>
</evidence>
<dbReference type="FunFam" id="2.10.25.10:FF:000277">
    <property type="entry name" value="Thrombospondin 4"/>
    <property type="match status" value="1"/>
</dbReference>
<evidence type="ECO:0000256" key="2">
    <source>
        <dbReference type="ARBA" id="ARBA00004369"/>
    </source>
</evidence>
<evidence type="ECO:0000313" key="25">
    <source>
        <dbReference type="Proteomes" id="UP000694700"/>
    </source>
</evidence>
<evidence type="ECO:0000256" key="10">
    <source>
        <dbReference type="ARBA" id="ARBA00022824"/>
    </source>
</evidence>
<evidence type="ECO:0000256" key="3">
    <source>
        <dbReference type="ARBA" id="ARBA00004498"/>
    </source>
</evidence>
<dbReference type="InterPro" id="IPR003367">
    <property type="entry name" value="Thrombospondin_3-like_rpt"/>
</dbReference>
<keyword evidence="5" id="KW-0964">Secreted</keyword>
<comment type="caution">
    <text evidence="19">Lacks conserved residue(s) required for the propagation of feature annotation.</text>
</comment>
<dbReference type="Pfam" id="PF05735">
    <property type="entry name" value="TSP_C"/>
    <property type="match status" value="1"/>
</dbReference>
<evidence type="ECO:0000256" key="20">
    <source>
        <dbReference type="PROSITE-ProRule" id="PRU00634"/>
    </source>
</evidence>
<keyword evidence="11 20" id="KW-0106">Calcium</keyword>
<dbReference type="FunFam" id="2.10.25.10:FF:000027">
    <property type="entry name" value="Thrombospondin 3"/>
    <property type="match status" value="1"/>
</dbReference>
<evidence type="ECO:0000256" key="19">
    <source>
        <dbReference type="PROSITE-ProRule" id="PRU00076"/>
    </source>
</evidence>
<dbReference type="GO" id="GO:0008083">
    <property type="term" value="F:growth factor activity"/>
    <property type="evidence" value="ECO:0007669"/>
    <property type="project" value="UniProtKB-KW"/>
</dbReference>